<comment type="caution">
    <text evidence="1">The sequence shown here is derived from an EMBL/GenBank/DDBJ whole genome shotgun (WGS) entry which is preliminary data.</text>
</comment>
<accession>A0A225D142</accession>
<sequence>MKVTHGLDDVVGVEPGGDVGRLLPAELAKLVVPELELDTLRRIVERQACVAV</sequence>
<dbReference type="EMBL" id="NIDE01000018">
    <property type="protein sequence ID" value="OWK35232.1"/>
    <property type="molecule type" value="Genomic_DNA"/>
</dbReference>
<gene>
    <name evidence="1" type="ORF">FRUB_09393</name>
</gene>
<proteinExistence type="predicted"/>
<name>A0A225D142_9BACT</name>
<evidence type="ECO:0000313" key="1">
    <source>
        <dbReference type="EMBL" id="OWK35232.1"/>
    </source>
</evidence>
<dbReference type="Proteomes" id="UP000214646">
    <property type="component" value="Unassembled WGS sequence"/>
</dbReference>
<evidence type="ECO:0000313" key="2">
    <source>
        <dbReference type="Proteomes" id="UP000214646"/>
    </source>
</evidence>
<organism evidence="1 2">
    <name type="scientific">Fimbriiglobus ruber</name>
    <dbReference type="NCBI Taxonomy" id="1908690"/>
    <lineage>
        <taxon>Bacteria</taxon>
        <taxon>Pseudomonadati</taxon>
        <taxon>Planctomycetota</taxon>
        <taxon>Planctomycetia</taxon>
        <taxon>Gemmatales</taxon>
        <taxon>Gemmataceae</taxon>
        <taxon>Fimbriiglobus</taxon>
    </lineage>
</organism>
<protein>
    <submittedName>
        <fullName evidence="1">Uncharacterized protein</fullName>
    </submittedName>
</protein>
<keyword evidence="2" id="KW-1185">Reference proteome</keyword>
<dbReference type="AlphaFoldDB" id="A0A225D142"/>
<reference evidence="2" key="1">
    <citation type="submission" date="2017-06" db="EMBL/GenBank/DDBJ databases">
        <title>Genome analysis of Fimbriiglobus ruber SP5, the first member of the order Planctomycetales with confirmed chitinolytic capability.</title>
        <authorList>
            <person name="Ravin N.V."/>
            <person name="Rakitin A.L."/>
            <person name="Ivanova A.A."/>
            <person name="Beletsky A.V."/>
            <person name="Kulichevskaya I.S."/>
            <person name="Mardanov A.V."/>
            <person name="Dedysh S.N."/>
        </authorList>
    </citation>
    <scope>NUCLEOTIDE SEQUENCE [LARGE SCALE GENOMIC DNA]</scope>
    <source>
        <strain evidence="2">SP5</strain>
    </source>
</reference>